<feature type="domain" description="CBS" evidence="2">
    <location>
        <begin position="104"/>
        <end position="159"/>
    </location>
</feature>
<name>A0A194AEX1_9BACT</name>
<accession>A0A194AEX1</accession>
<evidence type="ECO:0000256" key="1">
    <source>
        <dbReference type="PROSITE-ProRule" id="PRU00703"/>
    </source>
</evidence>
<sequence length="163" mass="18859">MLLRKRAWDIMREEYPAVTEDASLTSVIKALKESRKEYPDNNFVVVLSKDRKQFKGVLSMWNIIQAIGPCLLKSMSLGERDVNWDEAFKHACVTCAQVEIRNFMQVDVPRINPNEPLARILEIFLDYRRGRAIVQDGDRILGVVLLADLYREISKDATSWEDE</sequence>
<evidence type="ECO:0000259" key="2">
    <source>
        <dbReference type="PROSITE" id="PS51371"/>
    </source>
</evidence>
<dbReference type="AlphaFoldDB" id="A0A194AEX1"/>
<keyword evidence="4" id="KW-1185">Reference proteome</keyword>
<dbReference type="Gene3D" id="3.10.580.10">
    <property type="entry name" value="CBS-domain"/>
    <property type="match status" value="1"/>
</dbReference>
<dbReference type="InterPro" id="IPR000644">
    <property type="entry name" value="CBS_dom"/>
</dbReference>
<reference evidence="4" key="1">
    <citation type="submission" date="2016-06" db="EMBL/GenBank/DDBJ databases">
        <title>Draft genome sequence of Desulfoplanes formicivorans strain Pf12B.</title>
        <authorList>
            <person name="Watanabe M."/>
            <person name="Kojima H."/>
            <person name="Fukui M."/>
        </authorList>
    </citation>
    <scope>NUCLEOTIDE SEQUENCE [LARGE SCALE GENOMIC DNA]</scope>
    <source>
        <strain evidence="4">Pf12B</strain>
    </source>
</reference>
<dbReference type="EMBL" id="BDFE01000008">
    <property type="protein sequence ID" value="GAU07878.1"/>
    <property type="molecule type" value="Genomic_DNA"/>
</dbReference>
<dbReference type="STRING" id="1592317.DPF_0577"/>
<dbReference type="SMART" id="SM00116">
    <property type="entry name" value="CBS"/>
    <property type="match status" value="2"/>
</dbReference>
<keyword evidence="1" id="KW-0129">CBS domain</keyword>
<comment type="caution">
    <text evidence="3">The sequence shown here is derived from an EMBL/GenBank/DDBJ whole genome shotgun (WGS) entry which is preliminary data.</text>
</comment>
<dbReference type="InterPro" id="IPR046342">
    <property type="entry name" value="CBS_dom_sf"/>
</dbReference>
<gene>
    <name evidence="3" type="ORF">DPF_0577</name>
</gene>
<dbReference type="Pfam" id="PF00571">
    <property type="entry name" value="CBS"/>
    <property type="match status" value="2"/>
</dbReference>
<protein>
    <recommendedName>
        <fullName evidence="2">CBS domain-containing protein</fullName>
    </recommendedName>
</protein>
<organism evidence="3 4">
    <name type="scientific">Desulfoplanes formicivorans</name>
    <dbReference type="NCBI Taxonomy" id="1592317"/>
    <lineage>
        <taxon>Bacteria</taxon>
        <taxon>Pseudomonadati</taxon>
        <taxon>Thermodesulfobacteriota</taxon>
        <taxon>Desulfovibrionia</taxon>
        <taxon>Desulfovibrionales</taxon>
        <taxon>Desulfoplanaceae</taxon>
        <taxon>Desulfoplanes</taxon>
    </lineage>
</organism>
<dbReference type="Proteomes" id="UP000095200">
    <property type="component" value="Unassembled WGS sequence"/>
</dbReference>
<dbReference type="RefSeq" id="WP_069857380.1">
    <property type="nucleotide sequence ID" value="NZ_BDFE01000008.1"/>
</dbReference>
<proteinExistence type="predicted"/>
<dbReference type="SUPFAM" id="SSF54631">
    <property type="entry name" value="CBS-domain pair"/>
    <property type="match status" value="1"/>
</dbReference>
<evidence type="ECO:0000313" key="4">
    <source>
        <dbReference type="Proteomes" id="UP000095200"/>
    </source>
</evidence>
<evidence type="ECO:0000313" key="3">
    <source>
        <dbReference type="EMBL" id="GAU07878.1"/>
    </source>
</evidence>
<dbReference type="PROSITE" id="PS51371">
    <property type="entry name" value="CBS"/>
    <property type="match status" value="1"/>
</dbReference>